<keyword evidence="3" id="KW-0539">Nucleus</keyword>
<organism evidence="5">
    <name type="scientific">Arion vulgaris</name>
    <dbReference type="NCBI Taxonomy" id="1028688"/>
    <lineage>
        <taxon>Eukaryota</taxon>
        <taxon>Metazoa</taxon>
        <taxon>Spiralia</taxon>
        <taxon>Lophotrochozoa</taxon>
        <taxon>Mollusca</taxon>
        <taxon>Gastropoda</taxon>
        <taxon>Heterobranchia</taxon>
        <taxon>Euthyneura</taxon>
        <taxon>Panpulmonata</taxon>
        <taxon>Eupulmonata</taxon>
        <taxon>Stylommatophora</taxon>
        <taxon>Helicina</taxon>
        <taxon>Arionoidea</taxon>
        <taxon>Arionidae</taxon>
        <taxon>Arion</taxon>
    </lineage>
</organism>
<name>A0A0B7C3H8_9EUPU</name>
<dbReference type="GO" id="GO:1990907">
    <property type="term" value="C:beta-catenin-TCF complex"/>
    <property type="evidence" value="ECO:0007669"/>
    <property type="project" value="TreeGrafter"/>
</dbReference>
<dbReference type="GO" id="GO:0060070">
    <property type="term" value="P:canonical Wnt signaling pathway"/>
    <property type="evidence" value="ECO:0007669"/>
    <property type="project" value="InterPro"/>
</dbReference>
<evidence type="ECO:0000256" key="1">
    <source>
        <dbReference type="ARBA" id="ARBA00004123"/>
    </source>
</evidence>
<evidence type="ECO:0000256" key="4">
    <source>
        <dbReference type="SAM" id="MobiDB-lite"/>
    </source>
</evidence>
<protein>
    <submittedName>
        <fullName evidence="5">Uncharacterized protein</fullName>
    </submittedName>
</protein>
<gene>
    <name evidence="5" type="primary">ORF220092</name>
</gene>
<dbReference type="GO" id="GO:0045944">
    <property type="term" value="P:positive regulation of transcription by RNA polymerase II"/>
    <property type="evidence" value="ECO:0007669"/>
    <property type="project" value="TreeGrafter"/>
</dbReference>
<evidence type="ECO:0000313" key="5">
    <source>
        <dbReference type="EMBL" id="CEK98970.1"/>
    </source>
</evidence>
<dbReference type="GO" id="GO:0003713">
    <property type="term" value="F:transcription coactivator activity"/>
    <property type="evidence" value="ECO:0007669"/>
    <property type="project" value="InterPro"/>
</dbReference>
<dbReference type="Gene3D" id="3.30.40.10">
    <property type="entry name" value="Zinc/RING finger domain, C3HC4 (zinc finger)"/>
    <property type="match status" value="1"/>
</dbReference>
<dbReference type="PANTHER" id="PTHR15185">
    <property type="entry name" value="BCL9"/>
    <property type="match status" value="1"/>
</dbReference>
<dbReference type="GO" id="GO:0008013">
    <property type="term" value="F:beta-catenin binding"/>
    <property type="evidence" value="ECO:0007669"/>
    <property type="project" value="InterPro"/>
</dbReference>
<dbReference type="AlphaFoldDB" id="A0A0B7C3H8"/>
<proteinExistence type="inferred from homology"/>
<sequence length="137" mass="14975">KSGDSRPPSRKISNGDSDAKMENGKPASVGTENHKSSLQSSTPQQSLSGVLTPSSMMSQHGMVTSLEPPFMQQQSEIFVFSTRLANEAAESVRHGHCKSMIQYHIEHPNTKAFLQKNQLKSSNIRQSMPPGFMGGMK</sequence>
<dbReference type="InterPro" id="IPR015668">
    <property type="entry name" value="Bcl-9/Bcl-9l"/>
</dbReference>
<dbReference type="InterPro" id="IPR013083">
    <property type="entry name" value="Znf_RING/FYVE/PHD"/>
</dbReference>
<feature type="non-terminal residue" evidence="5">
    <location>
        <position position="1"/>
    </location>
</feature>
<evidence type="ECO:0000256" key="3">
    <source>
        <dbReference type="ARBA" id="ARBA00023242"/>
    </source>
</evidence>
<reference evidence="5" key="1">
    <citation type="submission" date="2014-12" db="EMBL/GenBank/DDBJ databases">
        <title>Insight into the proteome of Arion vulgaris.</title>
        <authorList>
            <person name="Aradska J."/>
            <person name="Bulat T."/>
            <person name="Smidak R."/>
            <person name="Sarate P."/>
            <person name="Gangsoo J."/>
            <person name="Sialana F."/>
            <person name="Bilban M."/>
            <person name="Lubec G."/>
        </authorList>
    </citation>
    <scope>NUCLEOTIDE SEQUENCE</scope>
    <source>
        <tissue evidence="5">Skin</tissue>
    </source>
</reference>
<dbReference type="PANTHER" id="PTHR15185:SF6">
    <property type="entry name" value="B-CELL LYMPHOMA 9 BETA-CATENIN BINDING DOMAIN-CONTAINING PROTEIN"/>
    <property type="match status" value="1"/>
</dbReference>
<dbReference type="EMBL" id="HACG01052099">
    <property type="protein sequence ID" value="CEK98970.1"/>
    <property type="molecule type" value="Transcribed_RNA"/>
</dbReference>
<accession>A0A0B7C3H8</accession>
<feature type="non-terminal residue" evidence="5">
    <location>
        <position position="137"/>
    </location>
</feature>
<comment type="subcellular location">
    <subcellularLocation>
        <location evidence="1">Nucleus</location>
    </subcellularLocation>
</comment>
<feature type="compositionally biased region" description="Low complexity" evidence="4">
    <location>
        <begin position="36"/>
        <end position="48"/>
    </location>
</feature>
<evidence type="ECO:0000256" key="2">
    <source>
        <dbReference type="ARBA" id="ARBA00009200"/>
    </source>
</evidence>
<feature type="region of interest" description="Disordered" evidence="4">
    <location>
        <begin position="1"/>
        <end position="55"/>
    </location>
</feature>
<comment type="similarity">
    <text evidence="2">Belongs to the BCL9 family.</text>
</comment>